<reference evidence="2" key="2">
    <citation type="journal article" date="2023" name="Science">
        <title>Genomic signatures of disease resistance in endangered staghorn corals.</title>
        <authorList>
            <person name="Vollmer S.V."/>
            <person name="Selwyn J.D."/>
            <person name="Despard B.A."/>
            <person name="Roesel C.L."/>
        </authorList>
    </citation>
    <scope>NUCLEOTIDE SEQUENCE</scope>
    <source>
        <strain evidence="2">K2</strain>
    </source>
</reference>
<dbReference type="AlphaFoldDB" id="A0AAD9QPM1"/>
<gene>
    <name evidence="2" type="ORF">P5673_011719</name>
</gene>
<feature type="region of interest" description="Disordered" evidence="1">
    <location>
        <begin position="1"/>
        <end position="110"/>
    </location>
</feature>
<dbReference type="EMBL" id="JARQWQ010000021">
    <property type="protein sequence ID" value="KAK2565005.1"/>
    <property type="molecule type" value="Genomic_DNA"/>
</dbReference>
<feature type="compositionally biased region" description="Low complexity" evidence="1">
    <location>
        <begin position="76"/>
        <end position="85"/>
    </location>
</feature>
<organism evidence="2 3">
    <name type="scientific">Acropora cervicornis</name>
    <name type="common">Staghorn coral</name>
    <dbReference type="NCBI Taxonomy" id="6130"/>
    <lineage>
        <taxon>Eukaryota</taxon>
        <taxon>Metazoa</taxon>
        <taxon>Cnidaria</taxon>
        <taxon>Anthozoa</taxon>
        <taxon>Hexacorallia</taxon>
        <taxon>Scleractinia</taxon>
        <taxon>Astrocoeniina</taxon>
        <taxon>Acroporidae</taxon>
        <taxon>Acropora</taxon>
    </lineage>
</organism>
<feature type="compositionally biased region" description="Basic residues" evidence="1">
    <location>
        <begin position="41"/>
        <end position="59"/>
    </location>
</feature>
<name>A0AAD9QPM1_ACRCE</name>
<proteinExistence type="predicted"/>
<dbReference type="Proteomes" id="UP001249851">
    <property type="component" value="Unassembled WGS sequence"/>
</dbReference>
<comment type="caution">
    <text evidence="2">The sequence shown here is derived from an EMBL/GenBank/DDBJ whole genome shotgun (WGS) entry which is preliminary data.</text>
</comment>
<keyword evidence="3" id="KW-1185">Reference proteome</keyword>
<accession>A0AAD9QPM1</accession>
<feature type="compositionally biased region" description="Low complexity" evidence="1">
    <location>
        <begin position="15"/>
        <end position="34"/>
    </location>
</feature>
<evidence type="ECO:0000256" key="1">
    <source>
        <dbReference type="SAM" id="MobiDB-lite"/>
    </source>
</evidence>
<evidence type="ECO:0000313" key="2">
    <source>
        <dbReference type="EMBL" id="KAK2565005.1"/>
    </source>
</evidence>
<protein>
    <submittedName>
        <fullName evidence="2">Uncharacterized protein</fullName>
    </submittedName>
</protein>
<reference evidence="2" key="1">
    <citation type="journal article" date="2023" name="G3 (Bethesda)">
        <title>Whole genome assembly and annotation of the endangered Caribbean coral Acropora cervicornis.</title>
        <authorList>
            <person name="Selwyn J.D."/>
            <person name="Vollmer S.V."/>
        </authorList>
    </citation>
    <scope>NUCLEOTIDE SEQUENCE</scope>
    <source>
        <strain evidence="2">K2</strain>
    </source>
</reference>
<feature type="compositionally biased region" description="Basic and acidic residues" evidence="1">
    <location>
        <begin position="88"/>
        <end position="102"/>
    </location>
</feature>
<evidence type="ECO:0000313" key="3">
    <source>
        <dbReference type="Proteomes" id="UP001249851"/>
    </source>
</evidence>
<sequence length="196" mass="22372">MQSINEEVLLRSDNTTSPPAAQAPTPATSQAPSSHYNANQHRVRLTRRDRNRRHYRHHQSNSYHSNRSSSRHHSSSYHPYPQYQRAITHHESRPRDRSDERTTYSQRSISDCSNNANQTVFLILPSENIVALYPVTKTVDNNKTTCHPFVPAYASTICKVQGQNLGKIILWLDSPCIPRGSAYVALPTLRYEDGTF</sequence>